<organism evidence="2">
    <name type="scientific">Tanacetum cinerariifolium</name>
    <name type="common">Dalmatian daisy</name>
    <name type="synonym">Chrysanthemum cinerariifolium</name>
    <dbReference type="NCBI Taxonomy" id="118510"/>
    <lineage>
        <taxon>Eukaryota</taxon>
        <taxon>Viridiplantae</taxon>
        <taxon>Streptophyta</taxon>
        <taxon>Embryophyta</taxon>
        <taxon>Tracheophyta</taxon>
        <taxon>Spermatophyta</taxon>
        <taxon>Magnoliopsida</taxon>
        <taxon>eudicotyledons</taxon>
        <taxon>Gunneridae</taxon>
        <taxon>Pentapetalae</taxon>
        <taxon>asterids</taxon>
        <taxon>campanulids</taxon>
        <taxon>Asterales</taxon>
        <taxon>Asteraceae</taxon>
        <taxon>Asteroideae</taxon>
        <taxon>Anthemideae</taxon>
        <taxon>Anthemidinae</taxon>
        <taxon>Tanacetum</taxon>
    </lineage>
</organism>
<evidence type="ECO:0000256" key="1">
    <source>
        <dbReference type="SAM" id="MobiDB-lite"/>
    </source>
</evidence>
<evidence type="ECO:0008006" key="3">
    <source>
        <dbReference type="Google" id="ProtNLM"/>
    </source>
</evidence>
<protein>
    <recommendedName>
        <fullName evidence="3">Integrase, catalytic region, zinc finger, CCHC-type, peptidase aspartic, catalytic</fullName>
    </recommendedName>
</protein>
<reference evidence="2" key="1">
    <citation type="journal article" date="2019" name="Sci. Rep.">
        <title>Draft genome of Tanacetum cinerariifolium, the natural source of mosquito coil.</title>
        <authorList>
            <person name="Yamashiro T."/>
            <person name="Shiraishi A."/>
            <person name="Satake H."/>
            <person name="Nakayama K."/>
        </authorList>
    </citation>
    <scope>NUCLEOTIDE SEQUENCE</scope>
</reference>
<name>A0A6L2MTA4_TANCI</name>
<accession>A0A6L2MTA4</accession>
<feature type="region of interest" description="Disordered" evidence="1">
    <location>
        <begin position="182"/>
        <end position="207"/>
    </location>
</feature>
<sequence length="529" mass="59558">MAFTMLYLKFPNFEFKAIQVWLEIANQKGHETWWNEERKGKDIGKSTKYAQIIKVPETSKYLNARLCSKGPLLTPNTCVSTSTLSSSYTFLRLRRGGKPASESRVMQQRTIANTKYLRINIHIIKLIYILEADTRRQARSDFASWKQRIRLYCRGKDNGVNILKSIDEGPYKLGTFRETLAESTEGTPQFGPKRPRVYSNLNSKERDRGLRESNYDQLFAYLKQHEAHAKENKMVLERLSQPIDQPTADPLALLSNVSNIQHGLPSLSTLSITPLTPSHANSTDDLIENLTSTLALLTQPYRTFLPQTNNQLRTSSNPRNQSTVQDGRVVIQNVQGRPNRGQEMNPWGGNAVGYGEAQNRVGNAQENRVALDAEHLLFLAGGPDNTFDDDVDEQPVQDLALNVDNVFQAEDCDAFDSDVDEALTAQTMFMANLSSVDPITDEAGPSYDSDILSEVRDHDQYLDDTCAYQGEHVMHDSVQLDHVLDLHADHTSVSNMIPYDQYVKDIDVSVVHINASTTTMTLMMQSGYS</sequence>
<gene>
    <name evidence="2" type="ORF">Tci_048587</name>
</gene>
<dbReference type="EMBL" id="BKCJ010007314">
    <property type="protein sequence ID" value="GEU76609.1"/>
    <property type="molecule type" value="Genomic_DNA"/>
</dbReference>
<proteinExistence type="predicted"/>
<evidence type="ECO:0000313" key="2">
    <source>
        <dbReference type="EMBL" id="GEU76609.1"/>
    </source>
</evidence>
<dbReference type="AlphaFoldDB" id="A0A6L2MTA4"/>
<comment type="caution">
    <text evidence="2">The sequence shown here is derived from an EMBL/GenBank/DDBJ whole genome shotgun (WGS) entry which is preliminary data.</text>
</comment>